<sequence>MQVKVGKRPRHPIDWGLVLLHVAGIGIGFIAGVIATNYQTLPASDPLTTVATVAAAIGTWAIGIGANRYAKSTHELQKQQANERLYGHYAALSALTVRVKIAREIFPQTSEQLKEEKRTQAAMHMILDASESLIPQTIGSSTVLALPDSLRTRLYVLDSGIAMYRVAVNDFRIRFERISDTPSVSACTAFDSAMNQLRGIGKVADEVGDALDTFRSEAGMT</sequence>
<reference evidence="2 3" key="1">
    <citation type="submission" date="2017-06" db="EMBL/GenBank/DDBJ databases">
        <authorList>
            <person name="Kim H.J."/>
            <person name="Triplett B.A."/>
        </authorList>
    </citation>
    <scope>NUCLEOTIDE SEQUENCE [LARGE SCALE GENOMIC DNA]</scope>
    <source>
        <strain evidence="2 3">594</strain>
    </source>
</reference>
<keyword evidence="1" id="KW-0812">Transmembrane</keyword>
<evidence type="ECO:0008006" key="4">
    <source>
        <dbReference type="Google" id="ProtNLM"/>
    </source>
</evidence>
<dbReference type="RefSeq" id="WP_143592531.1">
    <property type="nucleotide sequence ID" value="NZ_JAXAYX010000003.1"/>
</dbReference>
<dbReference type="Proteomes" id="UP000197090">
    <property type="component" value="Unassembled WGS sequence"/>
</dbReference>
<organism evidence="2 3">
    <name type="scientific">Stenotrophomonas maltophilia</name>
    <name type="common">Pseudomonas maltophilia</name>
    <name type="synonym">Xanthomonas maltophilia</name>
    <dbReference type="NCBI Taxonomy" id="40324"/>
    <lineage>
        <taxon>Bacteria</taxon>
        <taxon>Pseudomonadati</taxon>
        <taxon>Pseudomonadota</taxon>
        <taxon>Gammaproteobacteria</taxon>
        <taxon>Lysobacterales</taxon>
        <taxon>Lysobacteraceae</taxon>
        <taxon>Stenotrophomonas</taxon>
        <taxon>Stenotrophomonas maltophilia group</taxon>
    </lineage>
</organism>
<keyword evidence="1" id="KW-0472">Membrane</keyword>
<evidence type="ECO:0000256" key="1">
    <source>
        <dbReference type="SAM" id="Phobius"/>
    </source>
</evidence>
<keyword evidence="1" id="KW-1133">Transmembrane helix</keyword>
<evidence type="ECO:0000313" key="2">
    <source>
        <dbReference type="EMBL" id="OWQ73805.1"/>
    </source>
</evidence>
<dbReference type="EMBL" id="NIVX01000076">
    <property type="protein sequence ID" value="OWQ73805.1"/>
    <property type="molecule type" value="Genomic_DNA"/>
</dbReference>
<feature type="transmembrane region" description="Helical" evidence="1">
    <location>
        <begin position="47"/>
        <end position="70"/>
    </location>
</feature>
<accession>A0A246I5G4</accession>
<gene>
    <name evidence="2" type="ORF">CEE63_11665</name>
</gene>
<name>A0A246I5G4_STEMA</name>
<feature type="transmembrane region" description="Helical" evidence="1">
    <location>
        <begin position="12"/>
        <end position="35"/>
    </location>
</feature>
<evidence type="ECO:0000313" key="3">
    <source>
        <dbReference type="Proteomes" id="UP000197090"/>
    </source>
</evidence>
<protein>
    <recommendedName>
        <fullName evidence="4">Transmembrane protein</fullName>
    </recommendedName>
</protein>
<comment type="caution">
    <text evidence="2">The sequence shown here is derived from an EMBL/GenBank/DDBJ whole genome shotgun (WGS) entry which is preliminary data.</text>
</comment>
<dbReference type="AlphaFoldDB" id="A0A246I5G4"/>
<proteinExistence type="predicted"/>